<comment type="caution">
    <text evidence="1">The sequence shown here is derived from an EMBL/GenBank/DDBJ whole genome shotgun (WGS) entry which is preliminary data.</text>
</comment>
<dbReference type="Proteomes" id="UP000823749">
    <property type="component" value="Chromosome 4"/>
</dbReference>
<evidence type="ECO:0000313" key="1">
    <source>
        <dbReference type="EMBL" id="KAG5553275.1"/>
    </source>
</evidence>
<evidence type="ECO:0000313" key="2">
    <source>
        <dbReference type="Proteomes" id="UP000823749"/>
    </source>
</evidence>
<dbReference type="AlphaFoldDB" id="A0AAV6KL91"/>
<name>A0AAV6KL91_9ERIC</name>
<gene>
    <name evidence="1" type="ORF">RHGRI_011214</name>
</gene>
<sequence length="57" mass="6362">MLGRADSQFLIYSQHSANTILNPWFQPLLDVAVAVGPNVELPTSTRCLKSTYLKSLR</sequence>
<dbReference type="EMBL" id="JACTNZ010000004">
    <property type="protein sequence ID" value="KAG5553275.1"/>
    <property type="molecule type" value="Genomic_DNA"/>
</dbReference>
<accession>A0AAV6KL91</accession>
<proteinExistence type="predicted"/>
<organism evidence="1 2">
    <name type="scientific">Rhododendron griersonianum</name>
    <dbReference type="NCBI Taxonomy" id="479676"/>
    <lineage>
        <taxon>Eukaryota</taxon>
        <taxon>Viridiplantae</taxon>
        <taxon>Streptophyta</taxon>
        <taxon>Embryophyta</taxon>
        <taxon>Tracheophyta</taxon>
        <taxon>Spermatophyta</taxon>
        <taxon>Magnoliopsida</taxon>
        <taxon>eudicotyledons</taxon>
        <taxon>Gunneridae</taxon>
        <taxon>Pentapetalae</taxon>
        <taxon>asterids</taxon>
        <taxon>Ericales</taxon>
        <taxon>Ericaceae</taxon>
        <taxon>Ericoideae</taxon>
        <taxon>Rhodoreae</taxon>
        <taxon>Rhododendron</taxon>
    </lineage>
</organism>
<keyword evidence="2" id="KW-1185">Reference proteome</keyword>
<reference evidence="1" key="1">
    <citation type="submission" date="2020-08" db="EMBL/GenBank/DDBJ databases">
        <title>Plant Genome Project.</title>
        <authorList>
            <person name="Zhang R.-G."/>
        </authorList>
    </citation>
    <scope>NUCLEOTIDE SEQUENCE</scope>
    <source>
        <strain evidence="1">WSP0</strain>
        <tissue evidence="1">Leaf</tissue>
    </source>
</reference>
<protein>
    <submittedName>
        <fullName evidence="1">Uncharacterized protein</fullName>
    </submittedName>
</protein>